<feature type="transmembrane region" description="Helical" evidence="9">
    <location>
        <begin position="476"/>
        <end position="493"/>
    </location>
</feature>
<keyword evidence="4 9" id="KW-0812">Transmembrane</keyword>
<dbReference type="GO" id="GO:0016020">
    <property type="term" value="C:membrane"/>
    <property type="evidence" value="ECO:0007669"/>
    <property type="project" value="UniProtKB-SubCell"/>
</dbReference>
<dbReference type="GO" id="GO:0005319">
    <property type="term" value="F:lipid transporter activity"/>
    <property type="evidence" value="ECO:0007669"/>
    <property type="project" value="TreeGrafter"/>
</dbReference>
<dbReference type="InterPro" id="IPR017871">
    <property type="entry name" value="ABC_transporter-like_CS"/>
</dbReference>
<feature type="transmembrane region" description="Helical" evidence="9">
    <location>
        <begin position="407"/>
        <end position="429"/>
    </location>
</feature>
<protein>
    <submittedName>
        <fullName evidence="11">ABC transporter A family protein</fullName>
    </submittedName>
</protein>
<evidence type="ECO:0000256" key="7">
    <source>
        <dbReference type="ARBA" id="ARBA00022989"/>
    </source>
</evidence>
<evidence type="ECO:0000313" key="11">
    <source>
        <dbReference type="EMBL" id="KAJ4782699.1"/>
    </source>
</evidence>
<feature type="domain" description="ABC transporter" evidence="10">
    <location>
        <begin position="634"/>
        <end position="869"/>
    </location>
</feature>
<keyword evidence="7 9" id="KW-1133">Transmembrane helix</keyword>
<evidence type="ECO:0000313" key="12">
    <source>
        <dbReference type="Proteomes" id="UP001140206"/>
    </source>
</evidence>
<name>A0AAV8EPU0_9POAL</name>
<keyword evidence="6" id="KW-0067">ATP-binding</keyword>
<comment type="similarity">
    <text evidence="2">Belongs to the ABC transporter superfamily. ABCA family. CPR flippase (TC 3.A.1.211) subfamily.</text>
</comment>
<dbReference type="GO" id="GO:0005524">
    <property type="term" value="F:ATP binding"/>
    <property type="evidence" value="ECO:0007669"/>
    <property type="project" value="UniProtKB-KW"/>
</dbReference>
<feature type="transmembrane region" description="Helical" evidence="9">
    <location>
        <begin position="34"/>
        <end position="54"/>
    </location>
</feature>
<reference evidence="11" key="1">
    <citation type="submission" date="2022-08" db="EMBL/GenBank/DDBJ databases">
        <authorList>
            <person name="Marques A."/>
        </authorList>
    </citation>
    <scope>NUCLEOTIDE SEQUENCE</scope>
    <source>
        <strain evidence="11">RhyPub2mFocal</strain>
        <tissue evidence="11">Leaves</tissue>
    </source>
</reference>
<dbReference type="GO" id="GO:0140359">
    <property type="term" value="F:ABC-type transporter activity"/>
    <property type="evidence" value="ECO:0007669"/>
    <property type="project" value="InterPro"/>
</dbReference>
<dbReference type="InterPro" id="IPR026082">
    <property type="entry name" value="ABCA"/>
</dbReference>
<evidence type="ECO:0000256" key="9">
    <source>
        <dbReference type="SAM" id="Phobius"/>
    </source>
</evidence>
<comment type="subcellular location">
    <subcellularLocation>
        <location evidence="1">Membrane</location>
        <topology evidence="1">Multi-pass membrane protein</topology>
    </subcellularLocation>
</comment>
<dbReference type="Gene3D" id="3.40.50.300">
    <property type="entry name" value="P-loop containing nucleotide triphosphate hydrolases"/>
    <property type="match status" value="1"/>
</dbReference>
<evidence type="ECO:0000256" key="6">
    <source>
        <dbReference type="ARBA" id="ARBA00022840"/>
    </source>
</evidence>
<feature type="transmembrane region" description="Helical" evidence="9">
    <location>
        <begin position="449"/>
        <end position="469"/>
    </location>
</feature>
<keyword evidence="12" id="KW-1185">Reference proteome</keyword>
<dbReference type="EMBL" id="JAMFTS010000003">
    <property type="protein sequence ID" value="KAJ4782699.1"/>
    <property type="molecule type" value="Genomic_DNA"/>
</dbReference>
<dbReference type="PANTHER" id="PTHR19229:SF127">
    <property type="entry name" value="ABC TRANSPORTER DOMAIN-CONTAINING PROTEIN"/>
    <property type="match status" value="1"/>
</dbReference>
<dbReference type="CDD" id="cd03263">
    <property type="entry name" value="ABC_subfamily_A"/>
    <property type="match status" value="1"/>
</dbReference>
<feature type="transmembrane region" description="Helical" evidence="9">
    <location>
        <begin position="361"/>
        <end position="386"/>
    </location>
</feature>
<dbReference type="FunFam" id="3.40.50.300:FF:000665">
    <property type="entry name" value="ABC transporter A family member 2"/>
    <property type="match status" value="1"/>
</dbReference>
<organism evidence="11 12">
    <name type="scientific">Rhynchospora pubera</name>
    <dbReference type="NCBI Taxonomy" id="906938"/>
    <lineage>
        <taxon>Eukaryota</taxon>
        <taxon>Viridiplantae</taxon>
        <taxon>Streptophyta</taxon>
        <taxon>Embryophyta</taxon>
        <taxon>Tracheophyta</taxon>
        <taxon>Spermatophyta</taxon>
        <taxon>Magnoliopsida</taxon>
        <taxon>Liliopsida</taxon>
        <taxon>Poales</taxon>
        <taxon>Cyperaceae</taxon>
        <taxon>Cyperoideae</taxon>
        <taxon>Rhynchosporeae</taxon>
        <taxon>Rhynchospora</taxon>
    </lineage>
</organism>
<dbReference type="SMART" id="SM00382">
    <property type="entry name" value="AAA"/>
    <property type="match status" value="1"/>
</dbReference>
<dbReference type="PROSITE" id="PS00211">
    <property type="entry name" value="ABC_TRANSPORTER_1"/>
    <property type="match status" value="1"/>
</dbReference>
<dbReference type="InterPro" id="IPR003593">
    <property type="entry name" value="AAA+_ATPase"/>
</dbReference>
<comment type="caution">
    <text evidence="11">The sequence shown here is derived from an EMBL/GenBank/DDBJ whole genome shotgun (WGS) entry which is preliminary data.</text>
</comment>
<dbReference type="SUPFAM" id="SSF52540">
    <property type="entry name" value="P-loop containing nucleoside triphosphate hydrolases"/>
    <property type="match status" value="1"/>
</dbReference>
<evidence type="ECO:0000256" key="8">
    <source>
        <dbReference type="ARBA" id="ARBA00023136"/>
    </source>
</evidence>
<dbReference type="Proteomes" id="UP001140206">
    <property type="component" value="Chromosome 3"/>
</dbReference>
<evidence type="ECO:0000256" key="1">
    <source>
        <dbReference type="ARBA" id="ARBA00004141"/>
    </source>
</evidence>
<dbReference type="PROSITE" id="PS50893">
    <property type="entry name" value="ABC_TRANSPORTER_2"/>
    <property type="match status" value="1"/>
</dbReference>
<keyword evidence="8 9" id="KW-0472">Membrane</keyword>
<proteinExistence type="inferred from homology"/>
<feature type="transmembrane region" description="Helical" evidence="9">
    <location>
        <begin position="548"/>
        <end position="572"/>
    </location>
</feature>
<dbReference type="Pfam" id="PF24526">
    <property type="entry name" value="ABCA12_C"/>
    <property type="match status" value="1"/>
</dbReference>
<evidence type="ECO:0000256" key="4">
    <source>
        <dbReference type="ARBA" id="ARBA00022692"/>
    </source>
</evidence>
<dbReference type="AlphaFoldDB" id="A0AAV8EPU0"/>
<evidence type="ECO:0000259" key="10">
    <source>
        <dbReference type="PROSITE" id="PS50893"/>
    </source>
</evidence>
<keyword evidence="3" id="KW-0813">Transport</keyword>
<dbReference type="InterPro" id="IPR027417">
    <property type="entry name" value="P-loop_NTPase"/>
</dbReference>
<evidence type="ECO:0000256" key="2">
    <source>
        <dbReference type="ARBA" id="ARBA00008526"/>
    </source>
</evidence>
<dbReference type="Pfam" id="PF00005">
    <property type="entry name" value="ABC_tran"/>
    <property type="match status" value="1"/>
</dbReference>
<dbReference type="GO" id="GO:0016887">
    <property type="term" value="F:ATP hydrolysis activity"/>
    <property type="evidence" value="ECO:0007669"/>
    <property type="project" value="InterPro"/>
</dbReference>
<dbReference type="PANTHER" id="PTHR19229">
    <property type="entry name" value="ATP-BINDING CASSETTE TRANSPORTER SUBFAMILY A ABCA"/>
    <property type="match status" value="1"/>
</dbReference>
<accession>A0AAV8EPU0</accession>
<evidence type="ECO:0000256" key="5">
    <source>
        <dbReference type="ARBA" id="ARBA00022741"/>
    </source>
</evidence>
<dbReference type="Pfam" id="PF12698">
    <property type="entry name" value="ABC2_membrane_3"/>
    <property type="match status" value="1"/>
</dbReference>
<gene>
    <name evidence="11" type="ORF">LUZ62_066956</name>
</gene>
<dbReference type="InterPro" id="IPR003439">
    <property type="entry name" value="ABC_transporter-like_ATP-bd"/>
</dbReference>
<keyword evidence="5" id="KW-0547">Nucleotide-binding</keyword>
<dbReference type="InterPro" id="IPR013525">
    <property type="entry name" value="ABC2_TM"/>
</dbReference>
<evidence type="ECO:0000256" key="3">
    <source>
        <dbReference type="ARBA" id="ARBA00022448"/>
    </source>
</evidence>
<sequence length="952" mass="105984">MEKALHEPASFITQADALLKKNIAYQKRRMKANLGVVLSPALLFIMIIILQGFIDKLTTAIDKATECPCDDRGMAINATFRETCATGIPNINPIMCRVRSPQKWPPLVQVPKPEFRAARSTDMPFNDLPDLCTKDNYSCPTAFLITATNRSFAQGLMDNMFTALNSSQLMEAVQGQMPKNASAGTNVTSTLPTISDLALGTDNMDEKMDMFLEDSILEGGPIYLLQQKCFKEVEYMIPLSLANQTIPQELKCIEGLMLWRDSSLNISNEIAQGFLGNGKLQANDITAAYDLSNSGIDKHNVTIWYNSTSRPDKAILRVPRTVNLVSNSYLKSVKGSSSKILLDFVKEMPQSIKNQLLKQDFGTLIGSMFFVFLMQLLLPVIINNIVYEKQQKLRIMMKMHGLGDAAYWIISYAYFLVISSLYLIVFMIFGTISKMTMFRMNSYKVQFLFYFTHLNWQISFAMLASTYFSTVKTASVVAYTYIFGSGLAGQYILNPMLGTNSSEIQIILVELIPGFSLYRGLSEFSKYSTSGFEAGGYGLRWEDLRDSANGMCAVLIIMVAEWLLFLVVACFLDRPAGDGSRKASDSKRSKVLGKTFSRMDDKLNSLIEMEGADIAAERNLVEQLVQHPDSRYTVVCDSIVKVLKGRDGNPDKIAVKGLSLALPRGQCFGMLGPTGAGKTTLLNMLTGFSSPTSGTAYIGGLDIRTDMNLIYYSMGVCPQHDLLWETLTAREHLSFYGKLKNLKDEELNQAIEESLKSVNLLRVIDKQAGQYSGGMKRRLSVAISLIGDPQVVYLDEPSTGLDPASRQFLWNAITQAKRDRAIILTTHSMEEAEYLSDRLGIFVDGSLQCIGTSQELKAKYGGLFVLTITAQSNQDEQIESMVKEHFPKVRKTYHISGTQKFEMPKKGVKISSVFDLMEQAKKKLDITAWGLADTTLEDVFIKVARRANASVL</sequence>